<dbReference type="SUPFAM" id="SSF47336">
    <property type="entry name" value="ACP-like"/>
    <property type="match status" value="1"/>
</dbReference>
<comment type="caution">
    <text evidence="4">The sequence shown here is derived from an EMBL/GenBank/DDBJ whole genome shotgun (WGS) entry which is preliminary data.</text>
</comment>
<name>A0A372IL85_9BACT</name>
<dbReference type="PANTHER" id="PTHR43775">
    <property type="entry name" value="FATTY ACID SYNTHASE"/>
    <property type="match status" value="1"/>
</dbReference>
<dbReference type="GO" id="GO:0004312">
    <property type="term" value="F:fatty acid synthase activity"/>
    <property type="evidence" value="ECO:0007669"/>
    <property type="project" value="TreeGrafter"/>
</dbReference>
<gene>
    <name evidence="4" type="ORF">D0Y96_14285</name>
</gene>
<dbReference type="GO" id="GO:0005737">
    <property type="term" value="C:cytoplasm"/>
    <property type="evidence" value="ECO:0007669"/>
    <property type="project" value="TreeGrafter"/>
</dbReference>
<dbReference type="GO" id="GO:0071770">
    <property type="term" value="P:DIM/DIP cell wall layer assembly"/>
    <property type="evidence" value="ECO:0007669"/>
    <property type="project" value="TreeGrafter"/>
</dbReference>
<proteinExistence type="predicted"/>
<dbReference type="Pfam" id="PF00550">
    <property type="entry name" value="PP-binding"/>
    <property type="match status" value="1"/>
</dbReference>
<sequence>MAAMQDLFGNPLHFRICTRIVTNYYHSRYTQETHFVLRGSRAMPVQAFMDGVDDRQRDDLESTLTGWWKELFRAVKIGPDEDFFMLGGGPVLAETIRAKVRGKYRVDIPAEDFYDARTIAKMADYIQIRQASAESWCIVPIRTGGNRRPLFLIHGIGGNVLGFFSLVKHLPADQPVYGVQAQSLQPGAKIHVSLEDMAAHYVREIRRLQPHGPYAFLGLSFGGLVAYEMARQLLAAGETVGLLGMLDTWQPSYMKRLPNPGSLPVRVYQRLRLVWLGMRRLNLPHKMIYLRNRLRNRALRVFYRYLAARGGGKISESMKSVRDINWIAGIQYPVLPYAGQVTLFRATGENDWRLPQDLGWGAVAAGGVDLHPLPGDHGQVLAEPNVSLLAEQLDACLQRISSDVRMI</sequence>
<evidence type="ECO:0000313" key="5">
    <source>
        <dbReference type="Proteomes" id="UP000264702"/>
    </source>
</evidence>
<accession>A0A372IL85</accession>
<dbReference type="InterPro" id="IPR050091">
    <property type="entry name" value="PKS_NRPS_Biosynth_Enz"/>
</dbReference>
<dbReference type="InterPro" id="IPR001031">
    <property type="entry name" value="Thioesterase"/>
</dbReference>
<dbReference type="Gene3D" id="3.40.50.1820">
    <property type="entry name" value="alpha/beta hydrolase"/>
    <property type="match status" value="1"/>
</dbReference>
<keyword evidence="1" id="KW-0596">Phosphopantetheine</keyword>
<evidence type="ECO:0000256" key="1">
    <source>
        <dbReference type="ARBA" id="ARBA00022450"/>
    </source>
</evidence>
<dbReference type="InterPro" id="IPR036736">
    <property type="entry name" value="ACP-like_sf"/>
</dbReference>
<dbReference type="Proteomes" id="UP000264702">
    <property type="component" value="Unassembled WGS sequence"/>
</dbReference>
<dbReference type="EMBL" id="QVQT01000005">
    <property type="protein sequence ID" value="RFU15625.1"/>
    <property type="molecule type" value="Genomic_DNA"/>
</dbReference>
<dbReference type="InterPro" id="IPR009081">
    <property type="entry name" value="PP-bd_ACP"/>
</dbReference>
<dbReference type="InterPro" id="IPR029058">
    <property type="entry name" value="AB_hydrolase_fold"/>
</dbReference>
<keyword evidence="5" id="KW-1185">Reference proteome</keyword>
<dbReference type="SUPFAM" id="SSF53474">
    <property type="entry name" value="alpha/beta-Hydrolases"/>
    <property type="match status" value="1"/>
</dbReference>
<dbReference type="GO" id="GO:0005886">
    <property type="term" value="C:plasma membrane"/>
    <property type="evidence" value="ECO:0007669"/>
    <property type="project" value="TreeGrafter"/>
</dbReference>
<organism evidence="4 5">
    <name type="scientific">Paracidobacterium acidisoli</name>
    <dbReference type="NCBI Taxonomy" id="2303751"/>
    <lineage>
        <taxon>Bacteria</taxon>
        <taxon>Pseudomonadati</taxon>
        <taxon>Acidobacteriota</taxon>
        <taxon>Terriglobia</taxon>
        <taxon>Terriglobales</taxon>
        <taxon>Acidobacteriaceae</taxon>
        <taxon>Paracidobacterium</taxon>
    </lineage>
</organism>
<dbReference type="Pfam" id="PF00975">
    <property type="entry name" value="Thioesterase"/>
    <property type="match status" value="1"/>
</dbReference>
<dbReference type="Gene3D" id="1.10.1200.10">
    <property type="entry name" value="ACP-like"/>
    <property type="match status" value="1"/>
</dbReference>
<evidence type="ECO:0000256" key="2">
    <source>
        <dbReference type="ARBA" id="ARBA00022553"/>
    </source>
</evidence>
<evidence type="ECO:0000259" key="3">
    <source>
        <dbReference type="PROSITE" id="PS50075"/>
    </source>
</evidence>
<keyword evidence="2" id="KW-0597">Phosphoprotein</keyword>
<dbReference type="GO" id="GO:0006633">
    <property type="term" value="P:fatty acid biosynthetic process"/>
    <property type="evidence" value="ECO:0007669"/>
    <property type="project" value="TreeGrafter"/>
</dbReference>
<dbReference type="AlphaFoldDB" id="A0A372IL85"/>
<dbReference type="PROSITE" id="PS50075">
    <property type="entry name" value="CARRIER"/>
    <property type="match status" value="1"/>
</dbReference>
<evidence type="ECO:0000313" key="4">
    <source>
        <dbReference type="EMBL" id="RFU15625.1"/>
    </source>
</evidence>
<reference evidence="4 5" key="1">
    <citation type="submission" date="2018-08" db="EMBL/GenBank/DDBJ databases">
        <title>Acidipila sp. 4G-K13, an acidobacterium isolated from forest soil.</title>
        <authorList>
            <person name="Gao Z.-H."/>
            <person name="Qiu L.-H."/>
        </authorList>
    </citation>
    <scope>NUCLEOTIDE SEQUENCE [LARGE SCALE GENOMIC DNA]</scope>
    <source>
        <strain evidence="4 5">4G-K13</strain>
    </source>
</reference>
<dbReference type="PANTHER" id="PTHR43775:SF37">
    <property type="entry name" value="SI:DKEY-61P9.11"/>
    <property type="match status" value="1"/>
</dbReference>
<protein>
    <submittedName>
        <fullName evidence="4">Non-ribosomal peptide synthetase</fullName>
    </submittedName>
</protein>
<feature type="domain" description="Carrier" evidence="3">
    <location>
        <begin position="55"/>
        <end position="130"/>
    </location>
</feature>